<dbReference type="InterPro" id="IPR046960">
    <property type="entry name" value="PPR_At4g14850-like_plant"/>
</dbReference>
<keyword evidence="4" id="KW-1185">Reference proteome</keyword>
<dbReference type="EMBL" id="JBBPBK010000002">
    <property type="protein sequence ID" value="KAK9290873.1"/>
    <property type="molecule type" value="Genomic_DNA"/>
</dbReference>
<reference evidence="3 4" key="1">
    <citation type="journal article" date="2024" name="Plant J.">
        <title>Genome sequences and population genomics reveal climatic adaptation and genomic divergence between two closely related sweetgum species.</title>
        <authorList>
            <person name="Xu W.Q."/>
            <person name="Ren C.Q."/>
            <person name="Zhang X.Y."/>
            <person name="Comes H.P."/>
            <person name="Liu X.H."/>
            <person name="Li Y.G."/>
            <person name="Kettle C.J."/>
            <person name="Jalonen R."/>
            <person name="Gaisberger H."/>
            <person name="Ma Y.Z."/>
            <person name="Qiu Y.X."/>
        </authorList>
    </citation>
    <scope>NUCLEOTIDE SEQUENCE [LARGE SCALE GENOMIC DNA]</scope>
    <source>
        <strain evidence="3">Hangzhou</strain>
    </source>
</reference>
<dbReference type="PANTHER" id="PTHR47926">
    <property type="entry name" value="PENTATRICOPEPTIDE REPEAT-CONTAINING PROTEIN"/>
    <property type="match status" value="1"/>
</dbReference>
<dbReference type="AlphaFoldDB" id="A0AAP0X8P4"/>
<comment type="similarity">
    <text evidence="1">Belongs to the PPR family. PCMP-H subfamily.</text>
</comment>
<dbReference type="GO" id="GO:0008270">
    <property type="term" value="F:zinc ion binding"/>
    <property type="evidence" value="ECO:0007669"/>
    <property type="project" value="InterPro"/>
</dbReference>
<gene>
    <name evidence="3" type="ORF">L1049_009051</name>
</gene>
<feature type="domain" description="DYW" evidence="2">
    <location>
        <begin position="74"/>
        <end position="156"/>
    </location>
</feature>
<evidence type="ECO:0000313" key="4">
    <source>
        <dbReference type="Proteomes" id="UP001415857"/>
    </source>
</evidence>
<accession>A0AAP0X8P4</accession>
<evidence type="ECO:0000313" key="3">
    <source>
        <dbReference type="EMBL" id="KAK9290873.1"/>
    </source>
</evidence>
<evidence type="ECO:0000256" key="1">
    <source>
        <dbReference type="ARBA" id="ARBA00006643"/>
    </source>
</evidence>
<dbReference type="Pfam" id="PF20431">
    <property type="entry name" value="E_motif"/>
    <property type="match status" value="1"/>
</dbReference>
<name>A0AAP0X8P4_LIQFO</name>
<dbReference type="GO" id="GO:0009451">
    <property type="term" value="P:RNA modification"/>
    <property type="evidence" value="ECO:0007669"/>
    <property type="project" value="InterPro"/>
</dbReference>
<dbReference type="Proteomes" id="UP001415857">
    <property type="component" value="Unassembled WGS sequence"/>
</dbReference>
<dbReference type="Pfam" id="PF14432">
    <property type="entry name" value="DYW_deaminase"/>
    <property type="match status" value="1"/>
</dbReference>
<dbReference type="PANTHER" id="PTHR47926:SF347">
    <property type="entry name" value="PENTATRICOPEPTIDE REPEAT-CONTAINING PROTEIN"/>
    <property type="match status" value="1"/>
</dbReference>
<proteinExistence type="inferred from homology"/>
<protein>
    <recommendedName>
        <fullName evidence="2">DYW domain-containing protein</fullName>
    </recommendedName>
</protein>
<comment type="caution">
    <text evidence="3">The sequence shown here is derived from an EMBL/GenBank/DDBJ whole genome shotgun (WGS) entry which is preliminary data.</text>
</comment>
<organism evidence="3 4">
    <name type="scientific">Liquidambar formosana</name>
    <name type="common">Formosan gum</name>
    <dbReference type="NCBI Taxonomy" id="63359"/>
    <lineage>
        <taxon>Eukaryota</taxon>
        <taxon>Viridiplantae</taxon>
        <taxon>Streptophyta</taxon>
        <taxon>Embryophyta</taxon>
        <taxon>Tracheophyta</taxon>
        <taxon>Spermatophyta</taxon>
        <taxon>Magnoliopsida</taxon>
        <taxon>eudicotyledons</taxon>
        <taxon>Gunneridae</taxon>
        <taxon>Pentapetalae</taxon>
        <taxon>Saxifragales</taxon>
        <taxon>Altingiaceae</taxon>
        <taxon>Liquidambar</taxon>
    </lineage>
</organism>
<dbReference type="InterPro" id="IPR032867">
    <property type="entry name" value="DYW_dom"/>
</dbReference>
<evidence type="ECO:0000259" key="2">
    <source>
        <dbReference type="Pfam" id="PF14432"/>
    </source>
</evidence>
<sequence length="174" mass="20067">MEIGEFAARHLLELEPEDSATYVLLSNVYAVAGKWDCRDRTRQMMKDRGVKKEPGRSWIELKLVMCKSRYSLWNEIEQEQKDPTVYIHSEKLAVSFGLISLSSTIPLRVIKNLRVCNDCHNWLKFVSRISNRAIVVRDAYRFHHFEGGACSCKDYWKHCGIVLALLLGNEESGC</sequence>
<dbReference type="InterPro" id="IPR046848">
    <property type="entry name" value="E_motif"/>
</dbReference>
<dbReference type="GO" id="GO:0003723">
    <property type="term" value="F:RNA binding"/>
    <property type="evidence" value="ECO:0007669"/>
    <property type="project" value="InterPro"/>
</dbReference>